<proteinExistence type="predicted"/>
<keyword evidence="2" id="KW-1185">Reference proteome</keyword>
<protein>
    <submittedName>
        <fullName evidence="1">Uncharacterized protein</fullName>
    </submittedName>
</protein>
<organism evidence="1 2">
    <name type="scientific">Pontixanthobacter rizhaonensis</name>
    <dbReference type="NCBI Taxonomy" id="2730337"/>
    <lineage>
        <taxon>Bacteria</taxon>
        <taxon>Pseudomonadati</taxon>
        <taxon>Pseudomonadota</taxon>
        <taxon>Alphaproteobacteria</taxon>
        <taxon>Sphingomonadales</taxon>
        <taxon>Erythrobacteraceae</taxon>
        <taxon>Pontixanthobacter</taxon>
    </lineage>
</organism>
<name>A0A848QGJ4_9SPHN</name>
<evidence type="ECO:0000313" key="2">
    <source>
        <dbReference type="Proteomes" id="UP000561181"/>
    </source>
</evidence>
<comment type="caution">
    <text evidence="1">The sequence shown here is derived from an EMBL/GenBank/DDBJ whole genome shotgun (WGS) entry which is preliminary data.</text>
</comment>
<dbReference type="EMBL" id="JABCRE010000003">
    <property type="protein sequence ID" value="NMW32751.1"/>
    <property type="molecule type" value="Genomic_DNA"/>
</dbReference>
<dbReference type="RefSeq" id="WP_170013590.1">
    <property type="nucleotide sequence ID" value="NZ_JABCRE010000003.1"/>
</dbReference>
<sequence length="363" mass="40456">MPIKFLDGDFHSYNKGQPVGKPKPSYGTFPTVVELSNGWVARVSVPLPDKIRLAIDVSDEIYSSGFGGLSVASWVKQTGDHLKGEPCNSQHLNNAYNPAWEYPYRFVEMGLGKREAMVRFEFRRPTKQSPPRLWITTNPRKLGPEGFKTLVAMLSNAEGPFAIKPLLQSAKVTMLDVAVDIVGLQTSDLVIFHPYVGKRQHYVGADDVLETIYLHRKPFKSKPAGNAFVKVYDRRRERIAAGKNAPHGATEVTRVEVTSRRKHPYNAFSKLLDFSDPFKGLKVGFVCDQNPISRDWLSYHALTRTMKPEKAAQMLGLTPVQQQSFDEALQVTSNPLVAGKLSWAGWSEGVQKTGLMQLLLAAA</sequence>
<dbReference type="Proteomes" id="UP000561181">
    <property type="component" value="Unassembled WGS sequence"/>
</dbReference>
<gene>
    <name evidence="1" type="ORF">HKD42_11825</name>
</gene>
<dbReference type="AlphaFoldDB" id="A0A848QGJ4"/>
<reference evidence="1 2" key="1">
    <citation type="submission" date="2020-04" db="EMBL/GenBank/DDBJ databases">
        <authorList>
            <person name="Liu A."/>
        </authorList>
    </citation>
    <scope>NUCLEOTIDE SEQUENCE [LARGE SCALE GENOMIC DNA]</scope>
    <source>
        <strain evidence="1 2">RZ02</strain>
    </source>
</reference>
<evidence type="ECO:0000313" key="1">
    <source>
        <dbReference type="EMBL" id="NMW32751.1"/>
    </source>
</evidence>
<accession>A0A848QGJ4</accession>